<dbReference type="SMART" id="SM00129">
    <property type="entry name" value="KISc"/>
    <property type="match status" value="1"/>
</dbReference>
<dbReference type="PROSITE" id="PS50067">
    <property type="entry name" value="KINESIN_MOTOR_2"/>
    <property type="match status" value="1"/>
</dbReference>
<reference evidence="10" key="1">
    <citation type="submission" date="2011-05" db="EMBL/GenBank/DDBJ databases">
        <authorList>
            <person name="Richards S.R."/>
            <person name="Qu J."/>
            <person name="Jiang H."/>
            <person name="Jhangiani S.N."/>
            <person name="Agravi P."/>
            <person name="Goodspeed R."/>
            <person name="Gross S."/>
            <person name="Mandapat C."/>
            <person name="Jackson L."/>
            <person name="Mathew T."/>
            <person name="Pu L."/>
            <person name="Thornton R."/>
            <person name="Saada N."/>
            <person name="Wilczek-Boney K.B."/>
            <person name="Lee S."/>
            <person name="Kovar C."/>
            <person name="Wu Y."/>
            <person name="Scherer S.E."/>
            <person name="Worley K.C."/>
            <person name="Muzny D.M."/>
            <person name="Gibbs R."/>
        </authorList>
    </citation>
    <scope>NUCLEOTIDE SEQUENCE</scope>
    <source>
        <strain evidence="10">Brora</strain>
    </source>
</reference>
<evidence type="ECO:0000256" key="1">
    <source>
        <dbReference type="ARBA" id="ARBA00004245"/>
    </source>
</evidence>
<protein>
    <recommendedName>
        <fullName evidence="8">Kinesin motor domain-containing protein</fullName>
    </recommendedName>
</protein>
<evidence type="ECO:0000256" key="4">
    <source>
        <dbReference type="ARBA" id="ARBA00022840"/>
    </source>
</evidence>
<dbReference type="eggNOG" id="KOG1256">
    <property type="taxonomic scope" value="Eukaryota"/>
</dbReference>
<reference evidence="9" key="2">
    <citation type="submission" date="2015-02" db="UniProtKB">
        <authorList>
            <consortium name="EnsemblMetazoa"/>
        </authorList>
    </citation>
    <scope>IDENTIFICATION</scope>
</reference>
<organism evidence="9 10">
    <name type="scientific">Strigamia maritima</name>
    <name type="common">European centipede</name>
    <name type="synonym">Geophilus maritimus</name>
    <dbReference type="NCBI Taxonomy" id="126957"/>
    <lineage>
        <taxon>Eukaryota</taxon>
        <taxon>Metazoa</taxon>
        <taxon>Ecdysozoa</taxon>
        <taxon>Arthropoda</taxon>
        <taxon>Myriapoda</taxon>
        <taxon>Chilopoda</taxon>
        <taxon>Pleurostigmophora</taxon>
        <taxon>Geophilomorpha</taxon>
        <taxon>Linotaeniidae</taxon>
        <taxon>Strigamia</taxon>
    </lineage>
</organism>
<dbReference type="InterPro" id="IPR027640">
    <property type="entry name" value="Kinesin-like_fam"/>
</dbReference>
<evidence type="ECO:0000313" key="10">
    <source>
        <dbReference type="Proteomes" id="UP000014500"/>
    </source>
</evidence>
<keyword evidence="5" id="KW-0505">Motor protein</keyword>
<dbReference type="GO" id="GO:0005874">
    <property type="term" value="C:microtubule"/>
    <property type="evidence" value="ECO:0007669"/>
    <property type="project" value="UniProtKB-KW"/>
</dbReference>
<dbReference type="GO" id="GO:0007018">
    <property type="term" value="P:microtubule-based movement"/>
    <property type="evidence" value="ECO:0007669"/>
    <property type="project" value="InterPro"/>
</dbReference>
<dbReference type="AlphaFoldDB" id="T1J770"/>
<dbReference type="InterPro" id="IPR042099">
    <property type="entry name" value="ANL_N_sf"/>
</dbReference>
<dbReference type="PhylomeDB" id="T1J770"/>
<evidence type="ECO:0000313" key="9">
    <source>
        <dbReference type="EnsemblMetazoa" id="SMAR009504-PA"/>
    </source>
</evidence>
<dbReference type="GO" id="GO:0005524">
    <property type="term" value="F:ATP binding"/>
    <property type="evidence" value="ECO:0007669"/>
    <property type="project" value="UniProtKB-KW"/>
</dbReference>
<dbReference type="Proteomes" id="UP000014500">
    <property type="component" value="Unassembled WGS sequence"/>
</dbReference>
<dbReference type="InterPro" id="IPR001752">
    <property type="entry name" value="Kinesin_motor_dom"/>
</dbReference>
<dbReference type="EMBL" id="JH431915">
    <property type="status" value="NOT_ANNOTATED_CDS"/>
    <property type="molecule type" value="Genomic_DNA"/>
</dbReference>
<evidence type="ECO:0000256" key="7">
    <source>
        <dbReference type="PROSITE-ProRule" id="PRU00283"/>
    </source>
</evidence>
<dbReference type="PANTHER" id="PTHR47972">
    <property type="entry name" value="KINESIN-LIKE PROTEIN KLP-3"/>
    <property type="match status" value="1"/>
</dbReference>
<keyword evidence="2" id="KW-0493">Microtubule</keyword>
<keyword evidence="3" id="KW-0547">Nucleotide-binding</keyword>
<proteinExistence type="inferred from homology"/>
<dbReference type="PANTHER" id="PTHR47972:SF45">
    <property type="entry name" value="PROTEIN CLARET SEGREGATIONAL"/>
    <property type="match status" value="1"/>
</dbReference>
<dbReference type="EnsemblMetazoa" id="SMAR009504-RA">
    <property type="protein sequence ID" value="SMAR009504-PA"/>
    <property type="gene ID" value="SMAR009504"/>
</dbReference>
<comment type="subcellular location">
    <subcellularLocation>
        <location evidence="1">Cytoplasm</location>
        <location evidence="1">Cytoskeleton</location>
    </subcellularLocation>
</comment>
<dbReference type="Gene3D" id="3.40.50.12780">
    <property type="entry name" value="N-terminal domain of ligase-like"/>
    <property type="match status" value="1"/>
</dbReference>
<dbReference type="GO" id="GO:0008017">
    <property type="term" value="F:microtubule binding"/>
    <property type="evidence" value="ECO:0007669"/>
    <property type="project" value="InterPro"/>
</dbReference>
<name>T1J770_STRMM</name>
<dbReference type="GO" id="GO:0003777">
    <property type="term" value="F:microtubule motor activity"/>
    <property type="evidence" value="ECO:0007669"/>
    <property type="project" value="InterPro"/>
</dbReference>
<dbReference type="STRING" id="126957.T1J770"/>
<keyword evidence="4" id="KW-0067">ATP-binding</keyword>
<evidence type="ECO:0000259" key="8">
    <source>
        <dbReference type="PROSITE" id="PS50067"/>
    </source>
</evidence>
<comment type="caution">
    <text evidence="7">Lacks conserved residue(s) required for the propagation of feature annotation.</text>
</comment>
<dbReference type="Pfam" id="PF16796">
    <property type="entry name" value="Microtub_bd"/>
    <property type="match status" value="1"/>
</dbReference>
<comment type="similarity">
    <text evidence="7">Belongs to the TRAFAC class myosin-kinesin ATPase superfamily. Kinesin family.</text>
</comment>
<evidence type="ECO:0000256" key="5">
    <source>
        <dbReference type="ARBA" id="ARBA00023175"/>
    </source>
</evidence>
<dbReference type="InterPro" id="IPR027417">
    <property type="entry name" value="P-loop_NTPase"/>
</dbReference>
<dbReference type="InterPro" id="IPR031852">
    <property type="entry name" value="Vik1/Cik1_MT-bd"/>
</dbReference>
<evidence type="ECO:0000256" key="3">
    <source>
        <dbReference type="ARBA" id="ARBA00022741"/>
    </source>
</evidence>
<dbReference type="SUPFAM" id="SSF52540">
    <property type="entry name" value="P-loop containing nucleoside triphosphate hydrolases"/>
    <property type="match status" value="1"/>
</dbReference>
<dbReference type="Gene3D" id="3.40.850.10">
    <property type="entry name" value="Kinesin motor domain"/>
    <property type="match status" value="1"/>
</dbReference>
<keyword evidence="6" id="KW-0963">Cytoplasm</keyword>
<keyword evidence="6" id="KW-0206">Cytoskeleton</keyword>
<dbReference type="eggNOG" id="KOG0239">
    <property type="taxonomic scope" value="Eukaryota"/>
</dbReference>
<sequence length="319" mass="35975">MTKVLLNVGAPMPIQDLKNFLSFHLIINETYGLSETTGPVFSNTPNNYRIGSVGKLSGIEAKIDEADSTGIGEILLRDRPIYMGYLHDTNDKVTKDRWFYSGCWDHLDKDNYLFVEDVESKRDDIISPNITKITKTVKCSKDACGGTGNINIFSGNYKQRLKHSCRIEVTSREAHVCHLKDSLQASESIRRGLHNQLQDGRWDVSRKGNVRVFCRVRPLTKMESENGPVCLLYDPGMETISLTLSRRKLTHDFTFDKVFCPQSSQDAVYSEISQLVQSVLDGYNVCVFTYRAEIGQKLDRKQDTQKSSSATLNLVDLAG</sequence>
<accession>T1J770</accession>
<evidence type="ECO:0000256" key="2">
    <source>
        <dbReference type="ARBA" id="ARBA00022701"/>
    </source>
</evidence>
<feature type="domain" description="Kinesin motor" evidence="8">
    <location>
        <begin position="209"/>
        <end position="319"/>
    </location>
</feature>
<dbReference type="HOGENOM" id="CLU_872441_0_0_1"/>
<dbReference type="InterPro" id="IPR036961">
    <property type="entry name" value="Kinesin_motor_dom_sf"/>
</dbReference>
<evidence type="ECO:0000256" key="6">
    <source>
        <dbReference type="ARBA" id="ARBA00023212"/>
    </source>
</evidence>
<keyword evidence="10" id="KW-1185">Reference proteome</keyword>
<dbReference type="SUPFAM" id="SSF56801">
    <property type="entry name" value="Acetyl-CoA synthetase-like"/>
    <property type="match status" value="1"/>
</dbReference>